<gene>
    <name evidence="1" type="ORF">MLAC_19000</name>
</gene>
<evidence type="ECO:0000313" key="1">
    <source>
        <dbReference type="EMBL" id="BBX96606.1"/>
    </source>
</evidence>
<sequence>MSGEQTHGYDLVVEFAEQAYQQLLSVVFDTGGFLLGTILGGLGIHLDPATPFSVTVAFDQPGGLPPGATDVVDIRVLLGDAGALGALRIVASVDVDTSTNGIDLVRIDLEHKLWLTEIAVAGFPIPGLDGLFANFLRQNVKLIPLVPFPVDHATSTTTQMKNADVHIVDDTSPADKDASAFLVTFGGGSPGDKAAFTQSFISGGGNGGIVASMGWVCRVISPMIDSSLNLGGAFTNCRLTRTVRIDEDNEVDLTGLSITAGDDGALHVQVKIAKSGFCYSATGTVGAKITIAVAGGQLVVQVQADDPNVDVDIPWYCWVAGAVIGALLGALLPSVIGVIIGAVLVPLIMYIAEEVIEGTINSVAAHIADALNQLLVPVNIPAVGFNVIFSDARIDDVQIGCRIKVNDTAPVRAAGTVVVPNGAAFDLDSGKVGARDMPSGDLAVVGGPFDRSVQAVCGARWARTGLRDFNGLYRAAVYGYSYAAPNPIPLADLATIDPFGLLFGNPFKESLRIYGVRTNEARWAAVQAVEVTLDHIRFRYITWEKPLAAVQIVGGFTCPPSVFGTFGEVAKPGSAVFVASPALRAGLGQVTSATGAVVSATGTQQDPCGQMREAVRAMVPATAPAKGVDAVKDAILALPLIDRRIGTFVGPIVRTRRPEGRFDAITSGFGPGQKANWQLDGNELQGASGQQDLGGGVVAHYQITGTTLLLTLDANQPVEMLLSVTVVDDAAHAASAQRCVHYEPRCTGRGRLTPTWSDYRTAWLANFGVVEVPTPASVIG</sequence>
<dbReference type="KEGG" id="mlj:MLAC_19000"/>
<accession>A0A1X1Y5R3</accession>
<dbReference type="STRING" id="169765.AWC15_21740"/>
<dbReference type="AlphaFoldDB" id="A0A1X1Y5R3"/>
<name>A0A1X1Y5R3_9MYCO</name>
<dbReference type="Proteomes" id="UP000466396">
    <property type="component" value="Chromosome"/>
</dbReference>
<dbReference type="RefSeq" id="WP_085160489.1">
    <property type="nucleotide sequence ID" value="NZ_AP022581.1"/>
</dbReference>
<dbReference type="EMBL" id="AP022581">
    <property type="protein sequence ID" value="BBX96606.1"/>
    <property type="molecule type" value="Genomic_DNA"/>
</dbReference>
<reference evidence="1 2" key="1">
    <citation type="journal article" date="2019" name="Emerg. Microbes Infect.">
        <title>Comprehensive subspecies identification of 175 nontuberculous mycobacteria species based on 7547 genomic profiles.</title>
        <authorList>
            <person name="Matsumoto Y."/>
            <person name="Kinjo T."/>
            <person name="Motooka D."/>
            <person name="Nabeya D."/>
            <person name="Jung N."/>
            <person name="Uechi K."/>
            <person name="Horii T."/>
            <person name="Iida T."/>
            <person name="Fujita J."/>
            <person name="Nakamura S."/>
        </authorList>
    </citation>
    <scope>NUCLEOTIDE SEQUENCE [LARGE SCALE GENOMIC DNA]</scope>
    <source>
        <strain evidence="1 2">JCM 15657</strain>
    </source>
</reference>
<dbReference type="OrthoDB" id="4649283at2"/>
<keyword evidence="2" id="KW-1185">Reference proteome</keyword>
<protein>
    <submittedName>
        <fullName evidence="1">Uncharacterized protein</fullName>
    </submittedName>
</protein>
<organism evidence="1 2">
    <name type="scientific">Mycobacterium lacus</name>
    <dbReference type="NCBI Taxonomy" id="169765"/>
    <lineage>
        <taxon>Bacteria</taxon>
        <taxon>Bacillati</taxon>
        <taxon>Actinomycetota</taxon>
        <taxon>Actinomycetes</taxon>
        <taxon>Mycobacteriales</taxon>
        <taxon>Mycobacteriaceae</taxon>
        <taxon>Mycobacterium</taxon>
    </lineage>
</organism>
<proteinExistence type="predicted"/>
<evidence type="ECO:0000313" key="2">
    <source>
        <dbReference type="Proteomes" id="UP000466396"/>
    </source>
</evidence>